<feature type="compositionally biased region" description="Low complexity" evidence="4">
    <location>
        <begin position="67"/>
        <end position="80"/>
    </location>
</feature>
<name>A0A7M5XF15_9CNID</name>
<dbReference type="InterPro" id="IPR002110">
    <property type="entry name" value="Ankyrin_rpt"/>
</dbReference>
<dbReference type="Proteomes" id="UP000594262">
    <property type="component" value="Unplaced"/>
</dbReference>
<dbReference type="PROSITE" id="PS50297">
    <property type="entry name" value="ANK_REP_REGION"/>
    <property type="match status" value="2"/>
</dbReference>
<dbReference type="InterPro" id="IPR036770">
    <property type="entry name" value="Ankyrin_rpt-contain_sf"/>
</dbReference>
<evidence type="ECO:0000256" key="4">
    <source>
        <dbReference type="SAM" id="MobiDB-lite"/>
    </source>
</evidence>
<keyword evidence="1" id="KW-0677">Repeat</keyword>
<accession>A0A7M5XF15</accession>
<evidence type="ECO:0000256" key="3">
    <source>
        <dbReference type="PROSITE-ProRule" id="PRU00023"/>
    </source>
</evidence>
<dbReference type="PANTHER" id="PTHR24198:SF165">
    <property type="entry name" value="ANKYRIN REPEAT-CONTAINING PROTEIN-RELATED"/>
    <property type="match status" value="1"/>
</dbReference>
<feature type="region of interest" description="Disordered" evidence="4">
    <location>
        <begin position="34"/>
        <end position="80"/>
    </location>
</feature>
<reference evidence="5" key="1">
    <citation type="submission" date="2021-01" db="UniProtKB">
        <authorList>
            <consortium name="EnsemblMetazoa"/>
        </authorList>
    </citation>
    <scope>IDENTIFICATION</scope>
</reference>
<feature type="repeat" description="ANK" evidence="3">
    <location>
        <begin position="119"/>
        <end position="151"/>
    </location>
</feature>
<evidence type="ECO:0000313" key="6">
    <source>
        <dbReference type="Proteomes" id="UP000594262"/>
    </source>
</evidence>
<evidence type="ECO:0000256" key="1">
    <source>
        <dbReference type="ARBA" id="ARBA00022737"/>
    </source>
</evidence>
<dbReference type="EnsemblMetazoa" id="CLYHEMT022402.1">
    <property type="protein sequence ID" value="CLYHEMP022402.1"/>
    <property type="gene ID" value="CLYHEMG022402"/>
</dbReference>
<dbReference type="PROSITE" id="PS50088">
    <property type="entry name" value="ANK_REPEAT"/>
    <property type="match status" value="2"/>
</dbReference>
<dbReference type="PANTHER" id="PTHR24198">
    <property type="entry name" value="ANKYRIN REPEAT AND PROTEIN KINASE DOMAIN-CONTAINING PROTEIN"/>
    <property type="match status" value="1"/>
</dbReference>
<keyword evidence="2 3" id="KW-0040">ANK repeat</keyword>
<dbReference type="SUPFAM" id="SSF48403">
    <property type="entry name" value="Ankyrin repeat"/>
    <property type="match status" value="1"/>
</dbReference>
<dbReference type="AlphaFoldDB" id="A0A7M5XF15"/>
<feature type="repeat" description="ANK" evidence="3">
    <location>
        <begin position="152"/>
        <end position="184"/>
    </location>
</feature>
<evidence type="ECO:0000256" key="2">
    <source>
        <dbReference type="ARBA" id="ARBA00023043"/>
    </source>
</evidence>
<dbReference type="OrthoDB" id="5948023at2759"/>
<dbReference type="GO" id="GO:0005737">
    <property type="term" value="C:cytoplasm"/>
    <property type="evidence" value="ECO:0007669"/>
    <property type="project" value="TreeGrafter"/>
</dbReference>
<proteinExistence type="predicted"/>
<dbReference type="SMART" id="SM00248">
    <property type="entry name" value="ANK"/>
    <property type="match status" value="2"/>
</dbReference>
<protein>
    <submittedName>
        <fullName evidence="5">Uncharacterized protein</fullName>
    </submittedName>
</protein>
<dbReference type="PRINTS" id="PR01415">
    <property type="entry name" value="ANKYRIN"/>
</dbReference>
<evidence type="ECO:0000313" key="5">
    <source>
        <dbReference type="EnsemblMetazoa" id="CLYHEMP022402.1"/>
    </source>
</evidence>
<sequence>MYIAESINEETCQQHLNVAKASPHHLSPRRCLKQDAMVSSRPRARSESLTSNRHKRSSSVDLKKHVNNNTKTNKPTSNTNLSPLTPASLLCYTVINRDEILLQKLLSQYQNKVNELSEEGLTPLHLASMDGNTDIMRILFQHGASLDKVDFNNRSALEYAVLSGQFDAAQFLIENGCDTSLIRDGYSF</sequence>
<keyword evidence="6" id="KW-1185">Reference proteome</keyword>
<dbReference type="Pfam" id="PF12796">
    <property type="entry name" value="Ank_2"/>
    <property type="match status" value="1"/>
</dbReference>
<dbReference type="Gene3D" id="1.25.40.20">
    <property type="entry name" value="Ankyrin repeat-containing domain"/>
    <property type="match status" value="1"/>
</dbReference>
<organism evidence="5 6">
    <name type="scientific">Clytia hemisphaerica</name>
    <dbReference type="NCBI Taxonomy" id="252671"/>
    <lineage>
        <taxon>Eukaryota</taxon>
        <taxon>Metazoa</taxon>
        <taxon>Cnidaria</taxon>
        <taxon>Hydrozoa</taxon>
        <taxon>Hydroidolina</taxon>
        <taxon>Leptothecata</taxon>
        <taxon>Obeliida</taxon>
        <taxon>Clytiidae</taxon>
        <taxon>Clytia</taxon>
    </lineage>
</organism>